<dbReference type="EMBL" id="LR796835">
    <property type="protein sequence ID" value="CAB4169142.1"/>
    <property type="molecule type" value="Genomic_DNA"/>
</dbReference>
<evidence type="ECO:0000313" key="1">
    <source>
        <dbReference type="EMBL" id="CAB4169142.1"/>
    </source>
</evidence>
<name>A0A6J5PDE0_9CAUD</name>
<organism evidence="1">
    <name type="scientific">uncultured Caudovirales phage</name>
    <dbReference type="NCBI Taxonomy" id="2100421"/>
    <lineage>
        <taxon>Viruses</taxon>
        <taxon>Duplodnaviria</taxon>
        <taxon>Heunggongvirae</taxon>
        <taxon>Uroviricota</taxon>
        <taxon>Caudoviricetes</taxon>
        <taxon>Peduoviridae</taxon>
        <taxon>Maltschvirus</taxon>
        <taxon>Maltschvirus maltsch</taxon>
    </lineage>
</organism>
<reference evidence="1" key="1">
    <citation type="submission" date="2020-04" db="EMBL/GenBank/DDBJ databases">
        <authorList>
            <person name="Chiriac C."/>
            <person name="Salcher M."/>
            <person name="Ghai R."/>
            <person name="Kavagutti S V."/>
        </authorList>
    </citation>
    <scope>NUCLEOTIDE SEQUENCE</scope>
</reference>
<protein>
    <submittedName>
        <fullName evidence="1">Uncharacterized protein</fullName>
    </submittedName>
</protein>
<proteinExistence type="predicted"/>
<gene>
    <name evidence="1" type="ORF">UFOVP581_53</name>
</gene>
<accession>A0A6J5PDE0</accession>
<sequence>MFGLKSKKYVAQEKYITTYCLDIFTNSGNNQRVTELNENISFTSAFSDFVNWFLKHRTKYFEFKNTNCVLLISREDIVGYKISKEFRKQSISEAAEAYTLTFNLEESRG</sequence>